<sequence length="361" mass="41387">MSHVHLLLSGFHESSPFPRFSKVFHWYHSFPTPYYSVNIEKAFPFVLDGDRETSPPRWLEDSDNATCNPEPNASLLHLQMLFADQDFWIQLETRDINIREITEESELKFGTGSKPEALQSCDRLEVSEIVAGRSFNIYCKLGNRMRDIYIRGRVVSQLCSLYVSVGREVPFMLSTEEPSRSVKIREKSYSGGVYDTFNCTSVQNTSAREAHVAVNFAHPVSLHFLMIHAPRKDDQKSGFQALRQSRRPRQKGPCRTQGRFAIHCTINAPYIFRTIPNFGLKSVGTAGKDRSPQQGDLRLSGPPSGQGKEEEEEEEEEEEKEEEEEEEEEEEDEEEEEEEDKEKKKKKEKSFGGEIMAKCSS</sequence>
<organism evidence="2 3">
    <name type="scientific">Plakobranchus ocellatus</name>
    <dbReference type="NCBI Taxonomy" id="259542"/>
    <lineage>
        <taxon>Eukaryota</taxon>
        <taxon>Metazoa</taxon>
        <taxon>Spiralia</taxon>
        <taxon>Lophotrochozoa</taxon>
        <taxon>Mollusca</taxon>
        <taxon>Gastropoda</taxon>
        <taxon>Heterobranchia</taxon>
        <taxon>Euthyneura</taxon>
        <taxon>Panpulmonata</taxon>
        <taxon>Sacoglossa</taxon>
        <taxon>Placobranchoidea</taxon>
        <taxon>Plakobranchidae</taxon>
        <taxon>Plakobranchus</taxon>
    </lineage>
</organism>
<feature type="compositionally biased region" description="Acidic residues" evidence="1">
    <location>
        <begin position="309"/>
        <end position="340"/>
    </location>
</feature>
<comment type="caution">
    <text evidence="2">The sequence shown here is derived from an EMBL/GenBank/DDBJ whole genome shotgun (WGS) entry which is preliminary data.</text>
</comment>
<gene>
    <name evidence="2" type="ORF">PoB_004796100</name>
</gene>
<evidence type="ECO:0000313" key="3">
    <source>
        <dbReference type="Proteomes" id="UP000735302"/>
    </source>
</evidence>
<feature type="region of interest" description="Disordered" evidence="1">
    <location>
        <begin position="235"/>
        <end position="256"/>
    </location>
</feature>
<name>A0AAV4BLY2_9GAST</name>
<proteinExistence type="predicted"/>
<keyword evidence="3" id="KW-1185">Reference proteome</keyword>
<protein>
    <submittedName>
        <fullName evidence="2">Uncharacterized protein</fullName>
    </submittedName>
</protein>
<evidence type="ECO:0000313" key="2">
    <source>
        <dbReference type="EMBL" id="GFO21456.1"/>
    </source>
</evidence>
<evidence type="ECO:0000256" key="1">
    <source>
        <dbReference type="SAM" id="MobiDB-lite"/>
    </source>
</evidence>
<dbReference type="EMBL" id="BLXT01005253">
    <property type="protein sequence ID" value="GFO21456.1"/>
    <property type="molecule type" value="Genomic_DNA"/>
</dbReference>
<accession>A0AAV4BLY2</accession>
<reference evidence="2 3" key="1">
    <citation type="journal article" date="2021" name="Elife">
        <title>Chloroplast acquisition without the gene transfer in kleptoplastic sea slugs, Plakobranchus ocellatus.</title>
        <authorList>
            <person name="Maeda T."/>
            <person name="Takahashi S."/>
            <person name="Yoshida T."/>
            <person name="Shimamura S."/>
            <person name="Takaki Y."/>
            <person name="Nagai Y."/>
            <person name="Toyoda A."/>
            <person name="Suzuki Y."/>
            <person name="Arimoto A."/>
            <person name="Ishii H."/>
            <person name="Satoh N."/>
            <person name="Nishiyama T."/>
            <person name="Hasebe M."/>
            <person name="Maruyama T."/>
            <person name="Minagawa J."/>
            <person name="Obokata J."/>
            <person name="Shigenobu S."/>
        </authorList>
    </citation>
    <scope>NUCLEOTIDE SEQUENCE [LARGE SCALE GENOMIC DNA]</scope>
</reference>
<dbReference type="AlphaFoldDB" id="A0AAV4BLY2"/>
<dbReference type="Proteomes" id="UP000735302">
    <property type="component" value="Unassembled WGS sequence"/>
</dbReference>
<feature type="region of interest" description="Disordered" evidence="1">
    <location>
        <begin position="283"/>
        <end position="361"/>
    </location>
</feature>